<dbReference type="STRING" id="50429.A0A2B4RD14"/>
<dbReference type="EMBL" id="LSMT01000823">
    <property type="protein sequence ID" value="PFX14195.1"/>
    <property type="molecule type" value="Genomic_DNA"/>
</dbReference>
<dbReference type="Pfam" id="PF02176">
    <property type="entry name" value="zf-TRAF"/>
    <property type="match status" value="1"/>
</dbReference>
<dbReference type="InterPro" id="IPR001841">
    <property type="entry name" value="Znf_RING"/>
</dbReference>
<dbReference type="GO" id="GO:0031625">
    <property type="term" value="F:ubiquitin protein ligase binding"/>
    <property type="evidence" value="ECO:0007669"/>
    <property type="project" value="TreeGrafter"/>
</dbReference>
<keyword evidence="10" id="KW-0675">Receptor</keyword>
<dbReference type="PROSITE" id="PS00518">
    <property type="entry name" value="ZF_RING_1"/>
    <property type="match status" value="1"/>
</dbReference>
<dbReference type="SUPFAM" id="SSF49599">
    <property type="entry name" value="TRAF domain-like"/>
    <property type="match status" value="3"/>
</dbReference>
<reference evidence="11" key="1">
    <citation type="journal article" date="2017" name="bioRxiv">
        <title>Comparative analysis of the genomes of Stylophora pistillata and Acropora digitifera provides evidence for extensive differences between species of corals.</title>
        <authorList>
            <person name="Voolstra C.R."/>
            <person name="Li Y."/>
            <person name="Liew Y.J."/>
            <person name="Baumgarten S."/>
            <person name="Zoccola D."/>
            <person name="Flot J.-F."/>
            <person name="Tambutte S."/>
            <person name="Allemand D."/>
            <person name="Aranda M."/>
        </authorList>
    </citation>
    <scope>NUCLEOTIDE SEQUENCE [LARGE SCALE GENOMIC DNA]</scope>
</reference>
<dbReference type="Pfam" id="PF01302">
    <property type="entry name" value="CAP_GLY"/>
    <property type="match status" value="1"/>
</dbReference>
<accession>A0A2B4RD14</accession>
<comment type="caution">
    <text evidence="10">The sequence shown here is derived from an EMBL/GenBank/DDBJ whole genome shotgun (WGS) entry which is preliminary data.</text>
</comment>
<feature type="domain" description="CAP-Gly" evidence="9">
    <location>
        <begin position="434"/>
        <end position="468"/>
    </location>
</feature>
<evidence type="ECO:0000259" key="8">
    <source>
        <dbReference type="PROSITE" id="PS50145"/>
    </source>
</evidence>
<evidence type="ECO:0000259" key="9">
    <source>
        <dbReference type="PROSITE" id="PS50245"/>
    </source>
</evidence>
<gene>
    <name evidence="10" type="primary">TRAF6</name>
    <name evidence="10" type="ORF">AWC38_SpisGene21672</name>
</gene>
<sequence>MAAGQNIPDLGGYDLKFKSKVPDDFHCPVCQLPMKDPRQIERCGHRLCTICLEGLFRQPSARCPVDREPLLREKIFSDNACQRRILDLHVECSFDGCSWTGELRAMERHQSECLFKVVECSNAGCKERLTRTDINNHKEFDCPWREINCDYCRVIVIMKNKQQHFGVCPKFPIPCTNNCDLRHIPREKLEVHIRDDCPSTKVPCEYKNLGCGEVFPRKSTKSHLELHAEHHLDLALRGLEATRYQVEDLLGVVKDQSQQIEGLKSKDKNQSQLIERLNLTVQCQAQQIEQLTTNAKDQVERIVEAKAMINFLSQQIEELMLDKGKGENQPQNAEVGRELQPKKQSFESPSRFPVYQRKEETDNCTQNPQTDVWTPKHLLNPQFGSGLSSCATHHPRLLVRPFAPDNIRDIKLGMELLVTRSRGQSGRGTVRYIGKILGRKDDYIGVELGPGQEGKHDGTLDGQRYFSW</sequence>
<dbReference type="Pfam" id="PF00097">
    <property type="entry name" value="zf-C3HC4"/>
    <property type="match status" value="1"/>
</dbReference>
<evidence type="ECO:0000256" key="1">
    <source>
        <dbReference type="ARBA" id="ARBA00022723"/>
    </source>
</evidence>
<dbReference type="GO" id="GO:0005164">
    <property type="term" value="F:tumor necrosis factor receptor binding"/>
    <property type="evidence" value="ECO:0007669"/>
    <property type="project" value="TreeGrafter"/>
</dbReference>
<dbReference type="OrthoDB" id="6499288at2759"/>
<dbReference type="SMART" id="SM00184">
    <property type="entry name" value="RING"/>
    <property type="match status" value="1"/>
</dbReference>
<dbReference type="InterPro" id="IPR018957">
    <property type="entry name" value="Znf_C3HC4_RING-type"/>
</dbReference>
<dbReference type="AlphaFoldDB" id="A0A2B4RD14"/>
<feature type="coiled-coil region" evidence="5">
    <location>
        <begin position="274"/>
        <end position="322"/>
    </location>
</feature>
<protein>
    <submittedName>
        <fullName evidence="10">TNF receptor-associated factor 6</fullName>
    </submittedName>
</protein>
<dbReference type="Gene3D" id="3.30.40.10">
    <property type="entry name" value="Zinc/RING finger domain, C3HC4 (zinc finger)"/>
    <property type="match status" value="3"/>
</dbReference>
<keyword evidence="2 4" id="KW-0863">Zinc-finger</keyword>
<keyword evidence="3 4" id="KW-0862">Zinc</keyword>
<name>A0A2B4RD14_STYPI</name>
<dbReference type="FunFam" id="3.30.40.10:FF:000179">
    <property type="entry name" value="TNF receptor-associated factor"/>
    <property type="match status" value="1"/>
</dbReference>
<dbReference type="PROSITE" id="PS50245">
    <property type="entry name" value="CAP_GLY_2"/>
    <property type="match status" value="1"/>
</dbReference>
<evidence type="ECO:0000313" key="10">
    <source>
        <dbReference type="EMBL" id="PFX14195.1"/>
    </source>
</evidence>
<dbReference type="PANTHER" id="PTHR10131:SF94">
    <property type="entry name" value="TNF RECEPTOR-ASSOCIATED FACTOR 4"/>
    <property type="match status" value="1"/>
</dbReference>
<dbReference type="InterPro" id="IPR036859">
    <property type="entry name" value="CAP-Gly_dom_sf"/>
</dbReference>
<feature type="zinc finger region" description="TRAF-type" evidence="4">
    <location>
        <begin position="109"/>
        <end position="153"/>
    </location>
</feature>
<keyword evidence="1 4" id="KW-0479">Metal-binding</keyword>
<feature type="domain" description="TRAF-type" evidence="8">
    <location>
        <begin position="109"/>
        <end position="153"/>
    </location>
</feature>
<dbReference type="PROSITE" id="PS50145">
    <property type="entry name" value="ZF_TRAF"/>
    <property type="match status" value="2"/>
</dbReference>
<feature type="compositionally biased region" description="Basic and acidic residues" evidence="6">
    <location>
        <begin position="335"/>
        <end position="345"/>
    </location>
</feature>
<feature type="zinc finger region" description="TRAF-type" evidence="4">
    <location>
        <begin position="164"/>
        <end position="221"/>
    </location>
</feature>
<dbReference type="InterPro" id="IPR001293">
    <property type="entry name" value="Znf_TRAF"/>
</dbReference>
<dbReference type="GO" id="GO:0043122">
    <property type="term" value="P:regulation of canonical NF-kappaB signal transduction"/>
    <property type="evidence" value="ECO:0007669"/>
    <property type="project" value="TreeGrafter"/>
</dbReference>
<evidence type="ECO:0000256" key="6">
    <source>
        <dbReference type="SAM" id="MobiDB-lite"/>
    </source>
</evidence>
<evidence type="ECO:0000256" key="2">
    <source>
        <dbReference type="ARBA" id="ARBA00022771"/>
    </source>
</evidence>
<dbReference type="InterPro" id="IPR013083">
    <property type="entry name" value="Znf_RING/FYVE/PHD"/>
</dbReference>
<evidence type="ECO:0000256" key="3">
    <source>
        <dbReference type="ARBA" id="ARBA00022833"/>
    </source>
</evidence>
<dbReference type="PROSITE" id="PS00845">
    <property type="entry name" value="CAP_GLY_1"/>
    <property type="match status" value="1"/>
</dbReference>
<dbReference type="Gene3D" id="2.30.30.190">
    <property type="entry name" value="CAP Gly-rich-like domain"/>
    <property type="match status" value="1"/>
</dbReference>
<evidence type="ECO:0000256" key="4">
    <source>
        <dbReference type="PROSITE-ProRule" id="PRU00207"/>
    </source>
</evidence>
<dbReference type="SMART" id="SM01052">
    <property type="entry name" value="CAP_GLY"/>
    <property type="match status" value="1"/>
</dbReference>
<evidence type="ECO:0000256" key="5">
    <source>
        <dbReference type="SAM" id="Coils"/>
    </source>
</evidence>
<keyword evidence="11" id="KW-1185">Reference proteome</keyword>
<dbReference type="GO" id="GO:0008270">
    <property type="term" value="F:zinc ion binding"/>
    <property type="evidence" value="ECO:0007669"/>
    <property type="project" value="UniProtKB-KW"/>
</dbReference>
<dbReference type="InterPro" id="IPR000938">
    <property type="entry name" value="CAP-Gly_domain"/>
</dbReference>
<dbReference type="PANTHER" id="PTHR10131">
    <property type="entry name" value="TNF RECEPTOR ASSOCIATED FACTOR"/>
    <property type="match status" value="1"/>
</dbReference>
<keyword evidence="5" id="KW-0175">Coiled coil</keyword>
<dbReference type="SUPFAM" id="SSF57850">
    <property type="entry name" value="RING/U-box"/>
    <property type="match status" value="1"/>
</dbReference>
<evidence type="ECO:0000313" key="11">
    <source>
        <dbReference type="Proteomes" id="UP000225706"/>
    </source>
</evidence>
<dbReference type="PROSITE" id="PS50089">
    <property type="entry name" value="ZF_RING_2"/>
    <property type="match status" value="1"/>
</dbReference>
<feature type="domain" description="TRAF-type" evidence="8">
    <location>
        <begin position="164"/>
        <end position="221"/>
    </location>
</feature>
<dbReference type="InterPro" id="IPR017907">
    <property type="entry name" value="Znf_RING_CS"/>
</dbReference>
<evidence type="ECO:0000259" key="7">
    <source>
        <dbReference type="PROSITE" id="PS50089"/>
    </source>
</evidence>
<dbReference type="SUPFAM" id="SSF74924">
    <property type="entry name" value="Cap-Gly domain"/>
    <property type="match status" value="1"/>
</dbReference>
<proteinExistence type="predicted"/>
<dbReference type="Proteomes" id="UP000225706">
    <property type="component" value="Unassembled WGS sequence"/>
</dbReference>
<feature type="domain" description="RING-type" evidence="7">
    <location>
        <begin position="27"/>
        <end position="67"/>
    </location>
</feature>
<organism evidence="10 11">
    <name type="scientific">Stylophora pistillata</name>
    <name type="common">Smooth cauliflower coral</name>
    <dbReference type="NCBI Taxonomy" id="50429"/>
    <lineage>
        <taxon>Eukaryota</taxon>
        <taxon>Metazoa</taxon>
        <taxon>Cnidaria</taxon>
        <taxon>Anthozoa</taxon>
        <taxon>Hexacorallia</taxon>
        <taxon>Scleractinia</taxon>
        <taxon>Astrocoeniina</taxon>
        <taxon>Pocilloporidae</taxon>
        <taxon>Stylophora</taxon>
    </lineage>
</organism>
<feature type="region of interest" description="Disordered" evidence="6">
    <location>
        <begin position="325"/>
        <end position="350"/>
    </location>
</feature>